<keyword evidence="1" id="KW-0808">Transferase</keyword>
<dbReference type="EMBL" id="JBAMIC010000004">
    <property type="protein sequence ID" value="KAK7107083.1"/>
    <property type="molecule type" value="Genomic_DNA"/>
</dbReference>
<evidence type="ECO:0000259" key="7">
    <source>
        <dbReference type="PROSITE" id="PS50994"/>
    </source>
</evidence>
<dbReference type="PANTHER" id="PTHR41694:SF5">
    <property type="entry name" value="RIBONUCLEASE H"/>
    <property type="match status" value="1"/>
</dbReference>
<dbReference type="GO" id="GO:0016787">
    <property type="term" value="F:hydrolase activity"/>
    <property type="evidence" value="ECO:0007669"/>
    <property type="project" value="UniProtKB-KW"/>
</dbReference>
<proteinExistence type="predicted"/>
<dbReference type="PROSITE" id="PS50994">
    <property type="entry name" value="INTEGRASE"/>
    <property type="match status" value="1"/>
</dbReference>
<evidence type="ECO:0000256" key="2">
    <source>
        <dbReference type="ARBA" id="ARBA00022695"/>
    </source>
</evidence>
<evidence type="ECO:0000313" key="9">
    <source>
        <dbReference type="Proteomes" id="UP001374579"/>
    </source>
</evidence>
<dbReference type="SUPFAM" id="SSF53098">
    <property type="entry name" value="Ribonuclease H-like"/>
    <property type="match status" value="1"/>
</dbReference>
<dbReference type="GO" id="GO:0003676">
    <property type="term" value="F:nucleic acid binding"/>
    <property type="evidence" value="ECO:0007669"/>
    <property type="project" value="InterPro"/>
</dbReference>
<evidence type="ECO:0000256" key="1">
    <source>
        <dbReference type="ARBA" id="ARBA00022679"/>
    </source>
</evidence>
<name>A0AAN9BKW8_9CAEN</name>
<dbReference type="Gene3D" id="3.30.420.10">
    <property type="entry name" value="Ribonuclease H-like superfamily/Ribonuclease H"/>
    <property type="match status" value="1"/>
</dbReference>
<keyword evidence="9" id="KW-1185">Reference proteome</keyword>
<reference evidence="8 9" key="1">
    <citation type="submission" date="2024-02" db="EMBL/GenBank/DDBJ databases">
        <title>Chromosome-scale genome assembly of the rough periwinkle Littorina saxatilis.</title>
        <authorList>
            <person name="De Jode A."/>
            <person name="Faria R."/>
            <person name="Formenti G."/>
            <person name="Sims Y."/>
            <person name="Smith T.P."/>
            <person name="Tracey A."/>
            <person name="Wood J.M.D."/>
            <person name="Zagrodzka Z.B."/>
            <person name="Johannesson K."/>
            <person name="Butlin R.K."/>
            <person name="Leder E.H."/>
        </authorList>
    </citation>
    <scope>NUCLEOTIDE SEQUENCE [LARGE SCALE GENOMIC DNA]</scope>
    <source>
        <strain evidence="8">Snail1</strain>
        <tissue evidence="8">Muscle</tissue>
    </source>
</reference>
<keyword evidence="4" id="KW-0255">Endonuclease</keyword>
<keyword evidence="6" id="KW-0695">RNA-directed DNA polymerase</keyword>
<protein>
    <recommendedName>
        <fullName evidence="7">Integrase catalytic domain-containing protein</fullName>
    </recommendedName>
</protein>
<keyword evidence="2" id="KW-0548">Nucleotidyltransferase</keyword>
<dbReference type="GO" id="GO:0004519">
    <property type="term" value="F:endonuclease activity"/>
    <property type="evidence" value="ECO:0007669"/>
    <property type="project" value="UniProtKB-KW"/>
</dbReference>
<dbReference type="InterPro" id="IPR001584">
    <property type="entry name" value="Integrase_cat-core"/>
</dbReference>
<dbReference type="AlphaFoldDB" id="A0AAN9BKW8"/>
<dbReference type="Proteomes" id="UP001374579">
    <property type="component" value="Unassembled WGS sequence"/>
</dbReference>
<evidence type="ECO:0000256" key="4">
    <source>
        <dbReference type="ARBA" id="ARBA00022759"/>
    </source>
</evidence>
<dbReference type="InterPro" id="IPR041588">
    <property type="entry name" value="Integrase_H2C2"/>
</dbReference>
<keyword evidence="3" id="KW-0540">Nuclease</keyword>
<dbReference type="Pfam" id="PF00665">
    <property type="entry name" value="rve"/>
    <property type="match status" value="1"/>
</dbReference>
<accession>A0AAN9BKW8</accession>
<evidence type="ECO:0000256" key="5">
    <source>
        <dbReference type="ARBA" id="ARBA00022801"/>
    </source>
</evidence>
<dbReference type="InterPro" id="IPR036397">
    <property type="entry name" value="RNaseH_sf"/>
</dbReference>
<dbReference type="InterPro" id="IPR012337">
    <property type="entry name" value="RNaseH-like_sf"/>
</dbReference>
<keyword evidence="5" id="KW-0378">Hydrolase</keyword>
<dbReference type="GO" id="GO:0015074">
    <property type="term" value="P:DNA integration"/>
    <property type="evidence" value="ECO:0007669"/>
    <property type="project" value="InterPro"/>
</dbReference>
<comment type="caution">
    <text evidence="8">The sequence shown here is derived from an EMBL/GenBank/DDBJ whole genome shotgun (WGS) entry which is preliminary data.</text>
</comment>
<organism evidence="8 9">
    <name type="scientific">Littorina saxatilis</name>
    <dbReference type="NCBI Taxonomy" id="31220"/>
    <lineage>
        <taxon>Eukaryota</taxon>
        <taxon>Metazoa</taxon>
        <taxon>Spiralia</taxon>
        <taxon>Lophotrochozoa</taxon>
        <taxon>Mollusca</taxon>
        <taxon>Gastropoda</taxon>
        <taxon>Caenogastropoda</taxon>
        <taxon>Littorinimorpha</taxon>
        <taxon>Littorinoidea</taxon>
        <taxon>Littorinidae</taxon>
        <taxon>Littorina</taxon>
    </lineage>
</organism>
<sequence length="293" mass="33840">MKSKQEHFSISTDKYNKIVQALRLQRGELCEDGPKFKMWCKKKFKLEHIGSMQIVYCTKASCPVVTYEEMFETIRKCHEKVGHSGRDKTWSEVRANYAGIKHSVLDIFLKTCTACTQRQPSKSPPAGRPMINLEFLLRLQIDLVDMRSQPDGEFKWILHARDHFTKFSWLYPMKTKMAAEVADHLITQFCVFGSPRIMQSDNGKEFTARVINDLSLLWPGMVIIHGRPRHPESQGCVERGNEGYGGQARQMDGDARTRVEQRTEIHCTCYKHFRFKHHGEIPISSCVWSTPSV</sequence>
<evidence type="ECO:0000256" key="3">
    <source>
        <dbReference type="ARBA" id="ARBA00022722"/>
    </source>
</evidence>
<feature type="domain" description="Integrase catalytic" evidence="7">
    <location>
        <begin position="125"/>
        <end position="293"/>
    </location>
</feature>
<evidence type="ECO:0000313" key="8">
    <source>
        <dbReference type="EMBL" id="KAK7107083.1"/>
    </source>
</evidence>
<evidence type="ECO:0000256" key="6">
    <source>
        <dbReference type="ARBA" id="ARBA00022918"/>
    </source>
</evidence>
<dbReference type="GO" id="GO:0003964">
    <property type="term" value="F:RNA-directed DNA polymerase activity"/>
    <property type="evidence" value="ECO:0007669"/>
    <property type="project" value="UniProtKB-KW"/>
</dbReference>
<dbReference type="PANTHER" id="PTHR41694">
    <property type="entry name" value="ENDOGENOUS RETROVIRUS GROUP K MEMBER POL PROTEIN"/>
    <property type="match status" value="1"/>
</dbReference>
<dbReference type="Pfam" id="PF17921">
    <property type="entry name" value="Integrase_H2C2"/>
    <property type="match status" value="1"/>
</dbReference>
<gene>
    <name evidence="8" type="ORF">V1264_015061</name>
</gene>